<feature type="region of interest" description="Disordered" evidence="6">
    <location>
        <begin position="1243"/>
        <end position="1285"/>
    </location>
</feature>
<protein>
    <submittedName>
        <fullName evidence="9">Cold shock domain-containing protein e1</fullName>
    </submittedName>
</protein>
<feature type="domain" description="R3H" evidence="7">
    <location>
        <begin position="745"/>
        <end position="826"/>
    </location>
</feature>
<name>A0A0P1AQ30_PLAHL</name>
<dbReference type="InterPro" id="IPR011129">
    <property type="entry name" value="CSD"/>
</dbReference>
<dbReference type="Pfam" id="PF00313">
    <property type="entry name" value="CSD"/>
    <property type="match status" value="1"/>
</dbReference>
<dbReference type="InterPro" id="IPR002059">
    <property type="entry name" value="CSP_DNA-bd"/>
</dbReference>
<dbReference type="PROSITE" id="PS51061">
    <property type="entry name" value="R3H"/>
    <property type="match status" value="1"/>
</dbReference>
<dbReference type="PROSITE" id="PS51857">
    <property type="entry name" value="CSD_2"/>
    <property type="match status" value="3"/>
</dbReference>
<dbReference type="SMART" id="SM00357">
    <property type="entry name" value="CSP"/>
    <property type="match status" value="4"/>
</dbReference>
<evidence type="ECO:0000256" key="3">
    <source>
        <dbReference type="ARBA" id="ARBA00022737"/>
    </source>
</evidence>
<sequence>MFRTPQPGDWAAEDEDISPLPALTLAPVTPAPSSGEASVSKQRNERSDIDGRIEQDMCNSERRFESERGRSDRDRKYDRGKVIRDRGDYDGGRFDRSGHYDRHNDRSGRFYDRHNDRNGLSTRDNDRDQLNLDNDRSRFNNRDNDRNGRFERDHGRYEGGGRADVSHWGRNGDRRKSGAQYNMPVEQGYIVSIKESFGFVSSLDRDGDLFFHISEAPIDIQLQDEVEYRVKYNQRSDKEMACQLVSLAKGTIKTEEVSDEWYDGIVTKSLLRGGSRGYAYNRDDDRRHREEYGLIEVKKSIKESETEQEGTVEQTQADEDVKKKTLAKRELIRFTSESLAAISVAEDEGHTDRAKVNLTPHFGDEVRFKIARHRKTGGKRAVDLTITVSAREKLNKEVEAKLAMMTREMGVVDRVKYGGGFIKCCDRPIELYFSFDELLEDIESRNNKDDDSKDEHHTGRQGKGPYIGEGDEVSFFVYEEQEDDSRHSRRRLSALRVQKLPAGSVSFEQLLRSDVEGVVKKVPKEPRNSPEVFGSIAKEIYPQEIVEVEDNVDISEENKKVKNGIEGQKVAFRLCDTEDPSYIPHIDDKVVFDEVLDKRTRRIKAVKVRFVQLCQKNRETGVINGMKDEFGFIKCVERFGDAYFRFSDVMGMNRNFSTGTEVAFDVVVDTKSDHVRATRVQLLPRGTVKWEAVLLEGVEGKILGVPASRGGHSLNRGGRGDKVKHLQKLMHGRIGCVAPNKQHLIDFLPELKQKLDAVFITSKDGKDSAEGNEDHPHEKNTLRIAFPSTLSKFERAALHEYSDWLGLQHRSIGEDSDRHLEIFGSDTISLDFVKDKLIAAPPEITATYTEDDVDDVRYHPRVDDRVKFDLVLVKRTKQFQCRSIKCVESTSSRSNAATPKTDAVQEEGVIVSLKSEGFGFIMPVQTVPGVMEENLFFHIKEITTGQTLADLKEGTEVQFTRLFDERKKRKRATAISVVPAGTIKTTVRESVRGIVTKASVLHRISKNRFAKSNSKSSSVGRIRLATTSSTDDDNASTDADDKDSEEEGGRKVAEVGTSLNDTNKQVRLKKPGKQFYQYYIHDITDPAVIVREGDEVEFIPQVTPKNLRAAHIRLVTSHAKQGVVTHMGDQGGIIRLDGEGPVVEARFVAQSVLRGDTLNEGDCVEFAYLPFDIASRNHNVQKGSEEKEEIANQENELVRGQALSILCLSSNRATTSQTRGSRTVNSTLKEAMRQIGGNAMVASRTAKGPNGTRGFVEGWNTKDEETKTMEESAATSHNDYKINKE</sequence>
<keyword evidence="3" id="KW-0677">Repeat</keyword>
<feature type="region of interest" description="Disordered" evidence="6">
    <location>
        <begin position="445"/>
        <end position="468"/>
    </location>
</feature>
<proteinExistence type="inferred from homology"/>
<evidence type="ECO:0000313" key="9">
    <source>
        <dbReference type="EMBL" id="CEG43320.1"/>
    </source>
</evidence>
<feature type="compositionally biased region" description="Acidic residues" evidence="6">
    <location>
        <begin position="1030"/>
        <end position="1046"/>
    </location>
</feature>
<feature type="compositionally biased region" description="Low complexity" evidence="6">
    <location>
        <begin position="19"/>
        <end position="32"/>
    </location>
</feature>
<dbReference type="Gene3D" id="2.40.50.140">
    <property type="entry name" value="Nucleic acid-binding proteins"/>
    <property type="match status" value="4"/>
</dbReference>
<organism evidence="9 10">
    <name type="scientific">Plasmopara halstedii</name>
    <name type="common">Downy mildew of sunflower</name>
    <dbReference type="NCBI Taxonomy" id="4781"/>
    <lineage>
        <taxon>Eukaryota</taxon>
        <taxon>Sar</taxon>
        <taxon>Stramenopiles</taxon>
        <taxon>Oomycota</taxon>
        <taxon>Peronosporomycetes</taxon>
        <taxon>Peronosporales</taxon>
        <taxon>Peronosporaceae</taxon>
        <taxon>Plasmopara</taxon>
    </lineage>
</organism>
<dbReference type="InterPro" id="IPR001374">
    <property type="entry name" value="R3H_dom"/>
</dbReference>
<dbReference type="Proteomes" id="UP000054928">
    <property type="component" value="Unassembled WGS sequence"/>
</dbReference>
<feature type="domain" description="CSD" evidence="8">
    <location>
        <begin position="618"/>
        <end position="682"/>
    </location>
</feature>
<evidence type="ECO:0000256" key="6">
    <source>
        <dbReference type="SAM" id="MobiDB-lite"/>
    </source>
</evidence>
<evidence type="ECO:0000259" key="8">
    <source>
        <dbReference type="PROSITE" id="PS51857"/>
    </source>
</evidence>
<dbReference type="GO" id="GO:0003723">
    <property type="term" value="F:RNA binding"/>
    <property type="evidence" value="ECO:0007669"/>
    <property type="project" value="UniProtKB-KW"/>
</dbReference>
<dbReference type="GeneID" id="36408578"/>
<feature type="region of interest" description="Disordered" evidence="6">
    <location>
        <begin position="1"/>
        <end position="179"/>
    </location>
</feature>
<dbReference type="PANTHER" id="PTHR12913:SF1">
    <property type="entry name" value="COLD SHOCK DOMAIN-CONTAINING PROTEIN E1"/>
    <property type="match status" value="1"/>
</dbReference>
<feature type="compositionally biased region" description="Basic and acidic residues" evidence="6">
    <location>
        <begin position="42"/>
        <end position="176"/>
    </location>
</feature>
<dbReference type="GO" id="GO:0005737">
    <property type="term" value="C:cytoplasm"/>
    <property type="evidence" value="ECO:0007669"/>
    <property type="project" value="UniProtKB-SubCell"/>
</dbReference>
<evidence type="ECO:0000259" key="7">
    <source>
        <dbReference type="PROSITE" id="PS51061"/>
    </source>
</evidence>
<reference evidence="10" key="1">
    <citation type="submission" date="2014-09" db="EMBL/GenBank/DDBJ databases">
        <authorList>
            <person name="Sharma Rahul"/>
            <person name="Thines Marco"/>
        </authorList>
    </citation>
    <scope>NUCLEOTIDE SEQUENCE [LARGE SCALE GENOMIC DNA]</scope>
</reference>
<accession>A0A0P1AQ30</accession>
<feature type="domain" description="CSD" evidence="8">
    <location>
        <begin position="185"/>
        <end position="246"/>
    </location>
</feature>
<evidence type="ECO:0000256" key="5">
    <source>
        <dbReference type="ARBA" id="ARBA00044751"/>
    </source>
</evidence>
<evidence type="ECO:0000256" key="4">
    <source>
        <dbReference type="ARBA" id="ARBA00022884"/>
    </source>
</evidence>
<dbReference type="SUPFAM" id="SSF82708">
    <property type="entry name" value="R3H domain"/>
    <property type="match status" value="1"/>
</dbReference>
<feature type="region of interest" description="Disordered" evidence="6">
    <location>
        <begin position="1020"/>
        <end position="1058"/>
    </location>
</feature>
<comment type="similarity">
    <text evidence="5">Belongs to the UNR family.</text>
</comment>
<evidence type="ECO:0000256" key="1">
    <source>
        <dbReference type="ARBA" id="ARBA00004496"/>
    </source>
</evidence>
<feature type="compositionally biased region" description="Basic and acidic residues" evidence="6">
    <location>
        <begin position="445"/>
        <end position="458"/>
    </location>
</feature>
<dbReference type="EMBL" id="CCYD01000653">
    <property type="protein sequence ID" value="CEG43320.1"/>
    <property type="molecule type" value="Genomic_DNA"/>
</dbReference>
<dbReference type="SUPFAM" id="SSF50249">
    <property type="entry name" value="Nucleic acid-binding proteins"/>
    <property type="match status" value="3"/>
</dbReference>
<dbReference type="STRING" id="4781.A0A0P1AQ30"/>
<dbReference type="OrthoDB" id="74319at2759"/>
<dbReference type="OMA" id="GGFIKCC"/>
<feature type="domain" description="CSD" evidence="8">
    <location>
        <begin position="905"/>
        <end position="977"/>
    </location>
</feature>
<comment type="subcellular location">
    <subcellularLocation>
        <location evidence="1">Cytoplasm</location>
    </subcellularLocation>
</comment>
<evidence type="ECO:0000256" key="2">
    <source>
        <dbReference type="ARBA" id="ARBA00022490"/>
    </source>
</evidence>
<dbReference type="InterPro" id="IPR036867">
    <property type="entry name" value="R3H_dom_sf"/>
</dbReference>
<dbReference type="PANTHER" id="PTHR12913">
    <property type="entry name" value="UNR PROTEIN N-RAS UPSTREAM GENE PROTEIN"/>
    <property type="match status" value="1"/>
</dbReference>
<dbReference type="InterPro" id="IPR012340">
    <property type="entry name" value="NA-bd_OB-fold"/>
</dbReference>
<dbReference type="Gene3D" id="3.30.1370.50">
    <property type="entry name" value="R3H-like domain"/>
    <property type="match status" value="1"/>
</dbReference>
<dbReference type="RefSeq" id="XP_024579689.1">
    <property type="nucleotide sequence ID" value="XM_024729298.1"/>
</dbReference>
<evidence type="ECO:0000313" key="10">
    <source>
        <dbReference type="Proteomes" id="UP000054928"/>
    </source>
</evidence>
<keyword evidence="4" id="KW-0694">RNA-binding</keyword>
<keyword evidence="10" id="KW-1185">Reference proteome</keyword>
<feature type="compositionally biased region" description="Basic and acidic residues" evidence="6">
    <location>
        <begin position="1260"/>
        <end position="1270"/>
    </location>
</feature>
<keyword evidence="2" id="KW-0963">Cytoplasm</keyword>